<feature type="transmembrane region" description="Helical" evidence="12">
    <location>
        <begin position="475"/>
        <end position="500"/>
    </location>
</feature>
<evidence type="ECO:0000256" key="4">
    <source>
        <dbReference type="ARBA" id="ARBA00022679"/>
    </source>
</evidence>
<dbReference type="Gene3D" id="3.40.50.2000">
    <property type="entry name" value="Glycogen Phosphorylase B"/>
    <property type="match status" value="2"/>
</dbReference>
<evidence type="ECO:0000313" key="14">
    <source>
        <dbReference type="Proteomes" id="UP001367676"/>
    </source>
</evidence>
<dbReference type="GO" id="GO:0005783">
    <property type="term" value="C:endoplasmic reticulum"/>
    <property type="evidence" value="ECO:0007669"/>
    <property type="project" value="UniProtKB-SubCell"/>
</dbReference>
<dbReference type="EC" id="2.4.1.17" evidence="12"/>
<evidence type="ECO:0000256" key="11">
    <source>
        <dbReference type="RuleBase" id="RU003718"/>
    </source>
</evidence>
<dbReference type="InterPro" id="IPR035595">
    <property type="entry name" value="UDP_glycos_trans_CS"/>
</dbReference>
<keyword evidence="7 12" id="KW-1133">Transmembrane helix</keyword>
<dbReference type="CDD" id="cd03784">
    <property type="entry name" value="GT1_Gtf-like"/>
    <property type="match status" value="1"/>
</dbReference>
<sequence length="525" mass="59848">MLYYNAGVRADMDLKVLFFSFFLSICGTNAARILAIMPMKAKSHFYFHEVLFRSLVSAGHEVILINPYSLKQPIENFTIISPPDDQIENPFTGIAAKDVNTVKRFIGVIDVVHEDCEKVLKIPYIENLLKSREKIVDVLFIELFFMYKCYLPIAEKLDIPVIGTFSGYAIIPVDQAIGNPRNLATIPFETSPFGTKMSFFQRIQNVFFHTIYYLTDTFLFEAKTNEFFAKYHPDFSNNKTKVSLVFLNSHPCLAPRPVAPNNIHIGGIHLALNEEQHLSKDLQKFIDEAPHGVILFSLGSIVSGNALSPAFRQTLRETFAEIPQRVIWKFDEEVPGLSDNVLVSKWLPQKKILAHPNVVAFISHCGLMSTYEAIYSGKPLIMAPVFADQPTVATRLLELNVGVMMDILSINKEKLLELVHEIVHNQKYRDNMRNLSAAMKDNPMTQSETVVYWTNYVLRHNGAPHLRTIGADMPWYQYLLLDVIFFIIAMAIVVLFVLFYSIKIICHLFKSLRKQGVMKADKKTK</sequence>
<keyword evidence="14" id="KW-1185">Reference proteome</keyword>
<comment type="caution">
    <text evidence="13">The sequence shown here is derived from an EMBL/GenBank/DDBJ whole genome shotgun (WGS) entry which is preliminary data.</text>
</comment>
<evidence type="ECO:0000256" key="2">
    <source>
        <dbReference type="ARBA" id="ARBA00009995"/>
    </source>
</evidence>
<evidence type="ECO:0000256" key="7">
    <source>
        <dbReference type="ARBA" id="ARBA00022989"/>
    </source>
</evidence>
<evidence type="ECO:0000256" key="6">
    <source>
        <dbReference type="ARBA" id="ARBA00022824"/>
    </source>
</evidence>
<keyword evidence="8 12" id="KW-0472">Membrane</keyword>
<gene>
    <name evidence="13" type="ORF">V9T40_009934</name>
</gene>
<evidence type="ECO:0000256" key="8">
    <source>
        <dbReference type="ARBA" id="ARBA00023136"/>
    </source>
</evidence>
<keyword evidence="5 12" id="KW-0812">Transmembrane</keyword>
<evidence type="ECO:0000256" key="9">
    <source>
        <dbReference type="ARBA" id="ARBA00023180"/>
    </source>
</evidence>
<comment type="similarity">
    <text evidence="2 11">Belongs to the UDP-glycosyltransferase family.</text>
</comment>
<keyword evidence="9" id="KW-0325">Glycoprotein</keyword>
<dbReference type="InterPro" id="IPR050271">
    <property type="entry name" value="UDP-glycosyltransferase"/>
</dbReference>
<dbReference type="SUPFAM" id="SSF53756">
    <property type="entry name" value="UDP-Glycosyltransferase/glycogen phosphorylase"/>
    <property type="match status" value="1"/>
</dbReference>
<dbReference type="GO" id="GO:0016020">
    <property type="term" value="C:membrane"/>
    <property type="evidence" value="ECO:0007669"/>
    <property type="project" value="UniProtKB-SubCell"/>
</dbReference>
<evidence type="ECO:0000256" key="12">
    <source>
        <dbReference type="RuleBase" id="RU362059"/>
    </source>
</evidence>
<accession>A0AAN9Y553</accession>
<evidence type="ECO:0000256" key="3">
    <source>
        <dbReference type="ARBA" id="ARBA00022676"/>
    </source>
</evidence>
<dbReference type="Proteomes" id="UP001367676">
    <property type="component" value="Unassembled WGS sequence"/>
</dbReference>
<dbReference type="PROSITE" id="PS00375">
    <property type="entry name" value="UDPGT"/>
    <property type="match status" value="1"/>
</dbReference>
<dbReference type="FunFam" id="3.40.50.2000:FF:000050">
    <property type="entry name" value="UDP-glucuronosyltransferase"/>
    <property type="match status" value="1"/>
</dbReference>
<comment type="subcellular location">
    <subcellularLocation>
        <location evidence="10">Endomembrane system</location>
        <topology evidence="10">Single-pass type I membrane protein</topology>
    </subcellularLocation>
    <subcellularLocation>
        <location evidence="1">Endoplasmic reticulum</location>
    </subcellularLocation>
    <subcellularLocation>
        <location evidence="12">Membrane</location>
        <topology evidence="12">Single-pass membrane protein</topology>
    </subcellularLocation>
</comment>
<evidence type="ECO:0000256" key="1">
    <source>
        <dbReference type="ARBA" id="ARBA00004240"/>
    </source>
</evidence>
<name>A0AAN9Y553_9HEMI</name>
<dbReference type="PANTHER" id="PTHR48043">
    <property type="entry name" value="EG:EG0003.4 PROTEIN-RELATED"/>
    <property type="match status" value="1"/>
</dbReference>
<keyword evidence="6" id="KW-0256">Endoplasmic reticulum</keyword>
<organism evidence="13 14">
    <name type="scientific">Parthenolecanium corni</name>
    <dbReference type="NCBI Taxonomy" id="536013"/>
    <lineage>
        <taxon>Eukaryota</taxon>
        <taxon>Metazoa</taxon>
        <taxon>Ecdysozoa</taxon>
        <taxon>Arthropoda</taxon>
        <taxon>Hexapoda</taxon>
        <taxon>Insecta</taxon>
        <taxon>Pterygota</taxon>
        <taxon>Neoptera</taxon>
        <taxon>Paraneoptera</taxon>
        <taxon>Hemiptera</taxon>
        <taxon>Sternorrhyncha</taxon>
        <taxon>Coccoidea</taxon>
        <taxon>Coccidae</taxon>
        <taxon>Parthenolecanium</taxon>
    </lineage>
</organism>
<keyword evidence="3 11" id="KW-0328">Glycosyltransferase</keyword>
<dbReference type="InterPro" id="IPR002213">
    <property type="entry name" value="UDP_glucos_trans"/>
</dbReference>
<dbReference type="GO" id="GO:0015020">
    <property type="term" value="F:glucuronosyltransferase activity"/>
    <property type="evidence" value="ECO:0007669"/>
    <property type="project" value="UniProtKB-EC"/>
</dbReference>
<dbReference type="PANTHER" id="PTHR48043:SF159">
    <property type="entry name" value="EG:EG0003.4 PROTEIN-RELATED"/>
    <property type="match status" value="1"/>
</dbReference>
<protein>
    <recommendedName>
        <fullName evidence="12">UDP-glucuronosyltransferase</fullName>
        <ecNumber evidence="12">2.4.1.17</ecNumber>
    </recommendedName>
</protein>
<evidence type="ECO:0000256" key="5">
    <source>
        <dbReference type="ARBA" id="ARBA00022692"/>
    </source>
</evidence>
<evidence type="ECO:0000313" key="13">
    <source>
        <dbReference type="EMBL" id="KAK7597709.1"/>
    </source>
</evidence>
<comment type="catalytic activity">
    <reaction evidence="12">
        <text>glucuronate acceptor + UDP-alpha-D-glucuronate = acceptor beta-D-glucuronoside + UDP + H(+)</text>
        <dbReference type="Rhea" id="RHEA:21032"/>
        <dbReference type="ChEBI" id="CHEBI:15378"/>
        <dbReference type="ChEBI" id="CHEBI:58052"/>
        <dbReference type="ChEBI" id="CHEBI:58223"/>
        <dbReference type="ChEBI" id="CHEBI:132367"/>
        <dbReference type="ChEBI" id="CHEBI:132368"/>
        <dbReference type="EC" id="2.4.1.17"/>
    </reaction>
</comment>
<evidence type="ECO:0000256" key="10">
    <source>
        <dbReference type="ARBA" id="ARBA00046288"/>
    </source>
</evidence>
<dbReference type="Pfam" id="PF00201">
    <property type="entry name" value="UDPGT"/>
    <property type="match status" value="1"/>
</dbReference>
<keyword evidence="4 11" id="KW-0808">Transferase</keyword>
<dbReference type="AlphaFoldDB" id="A0AAN9Y553"/>
<proteinExistence type="inferred from homology"/>
<dbReference type="EMBL" id="JBBCAQ010000017">
    <property type="protein sequence ID" value="KAK7597709.1"/>
    <property type="molecule type" value="Genomic_DNA"/>
</dbReference>
<reference evidence="13 14" key="1">
    <citation type="submission" date="2024-03" db="EMBL/GenBank/DDBJ databases">
        <title>Adaptation during the transition from Ophiocordyceps entomopathogen to insect associate is accompanied by gene loss and intensified selection.</title>
        <authorList>
            <person name="Ward C.M."/>
            <person name="Onetto C.A."/>
            <person name="Borneman A.R."/>
        </authorList>
    </citation>
    <scope>NUCLEOTIDE SEQUENCE [LARGE SCALE GENOMIC DNA]</scope>
    <source>
        <strain evidence="13">AWRI1</strain>
        <tissue evidence="13">Single Adult Female</tissue>
    </source>
</reference>